<dbReference type="InterPro" id="IPR002509">
    <property type="entry name" value="NODB_dom"/>
</dbReference>
<comment type="caution">
    <text evidence="4">The sequence shown here is derived from an EMBL/GenBank/DDBJ whole genome shotgun (WGS) entry which is preliminary data.</text>
</comment>
<keyword evidence="5" id="KW-1185">Reference proteome</keyword>
<evidence type="ECO:0000313" key="4">
    <source>
        <dbReference type="EMBL" id="PXX90720.1"/>
    </source>
</evidence>
<dbReference type="RefSeq" id="WP_114612945.1">
    <property type="nucleotide sequence ID" value="NZ_QFWX01000004.1"/>
</dbReference>
<dbReference type="EMBL" id="QFWX01000004">
    <property type="protein sequence ID" value="PXX90720.1"/>
    <property type="molecule type" value="Genomic_DNA"/>
</dbReference>
<dbReference type="PANTHER" id="PTHR34216:SF3">
    <property type="entry name" value="POLY-BETA-1,6-N-ACETYL-D-GLUCOSAMINE N-DEACETYLASE"/>
    <property type="match status" value="1"/>
</dbReference>
<dbReference type="CDD" id="cd10918">
    <property type="entry name" value="CE4_NodB_like_5s_6s"/>
    <property type="match status" value="1"/>
</dbReference>
<proteinExistence type="predicted"/>
<dbReference type="GO" id="GO:0005576">
    <property type="term" value="C:extracellular region"/>
    <property type="evidence" value="ECO:0007669"/>
    <property type="project" value="UniProtKB-SubCell"/>
</dbReference>
<reference evidence="4 5" key="2">
    <citation type="submission" date="2018-06" db="EMBL/GenBank/DDBJ databases">
        <title>Marinobactersediminissp. nov, a moderately halophilic bacterium isolated from marine solar saltern.</title>
        <authorList>
            <person name="Zhang Y."/>
        </authorList>
    </citation>
    <scope>NUCLEOTIDE SEQUENCE [LARGE SCALE GENOMIC DNA]</scope>
    <source>
        <strain evidence="4 5">F01</strain>
    </source>
</reference>
<feature type="domain" description="NodB homology" evidence="3">
    <location>
        <begin position="82"/>
        <end position="336"/>
    </location>
</feature>
<evidence type="ECO:0000256" key="2">
    <source>
        <dbReference type="ARBA" id="ARBA00022729"/>
    </source>
</evidence>
<dbReference type="OrthoDB" id="9814639at2"/>
<dbReference type="Proteomes" id="UP000253987">
    <property type="component" value="Unassembled WGS sequence"/>
</dbReference>
<dbReference type="PANTHER" id="PTHR34216">
    <property type="match status" value="1"/>
</dbReference>
<name>A0A2V3ZJX9_9GAMM</name>
<accession>A0A2V3ZJX9</accession>
<protein>
    <submittedName>
        <fullName evidence="4">Polysaccharide deacetylase</fullName>
    </submittedName>
</protein>
<reference evidence="5" key="1">
    <citation type="submission" date="2018-05" db="EMBL/GenBank/DDBJ databases">
        <authorList>
            <person name="Lu D."/>
        </authorList>
    </citation>
    <scope>NUCLEOTIDE SEQUENCE [LARGE SCALE GENOMIC DNA]</scope>
    <source>
        <strain evidence="5">F01</strain>
    </source>
</reference>
<dbReference type="GO" id="GO:0016810">
    <property type="term" value="F:hydrolase activity, acting on carbon-nitrogen (but not peptide) bonds"/>
    <property type="evidence" value="ECO:0007669"/>
    <property type="project" value="InterPro"/>
</dbReference>
<sequence length="336" mass="38083">MSTASKVVRAAGKYGLYSAARLLTARQPRILMYHRFTEAPAGGEASRENFRKQVAHIRRYYQPMTLETLCGYLESEQRVPRNAIVITVDDGYRDFYDIAWPVLREHSVPATLFVTTGFVSGDLWLWPDKISWILEHAGENNSVFQWQGLRIEENELKTNSPKIWKRLISFLLAVPDAEKHEVIAALADAWGLELPENAPERFAACTWEQLRELQAAGIEIGGHTVTHPTLGQVNSSHAELEIRDCRARLAEELGREPFSFCYPNGMPDDFSADLMKQVEKNGFRCAVAAFSDAAGMKHRFALRRHSSGNNWFQFCKAVSGVELIGHYLRGQARVHY</sequence>
<dbReference type="PROSITE" id="PS51677">
    <property type="entry name" value="NODB"/>
    <property type="match status" value="1"/>
</dbReference>
<evidence type="ECO:0000313" key="5">
    <source>
        <dbReference type="Proteomes" id="UP000253987"/>
    </source>
</evidence>
<evidence type="ECO:0000256" key="1">
    <source>
        <dbReference type="ARBA" id="ARBA00004613"/>
    </source>
</evidence>
<dbReference type="InterPro" id="IPR011330">
    <property type="entry name" value="Glyco_hydro/deAcase_b/a-brl"/>
</dbReference>
<dbReference type="AlphaFoldDB" id="A0A2V3ZJX9"/>
<evidence type="ECO:0000259" key="3">
    <source>
        <dbReference type="PROSITE" id="PS51677"/>
    </source>
</evidence>
<keyword evidence="2" id="KW-0732">Signal</keyword>
<dbReference type="GO" id="GO:0005975">
    <property type="term" value="P:carbohydrate metabolic process"/>
    <property type="evidence" value="ECO:0007669"/>
    <property type="project" value="InterPro"/>
</dbReference>
<gene>
    <name evidence="4" type="ORF">DIT71_09235</name>
</gene>
<dbReference type="Gene3D" id="3.20.20.370">
    <property type="entry name" value="Glycoside hydrolase/deacetylase"/>
    <property type="match status" value="1"/>
</dbReference>
<comment type="subcellular location">
    <subcellularLocation>
        <location evidence="1">Secreted</location>
    </subcellularLocation>
</comment>
<dbReference type="InterPro" id="IPR051398">
    <property type="entry name" value="Polysacch_Deacetylase"/>
</dbReference>
<organism evidence="4 5">
    <name type="scientific">Marinobacter vulgaris</name>
    <dbReference type="NCBI Taxonomy" id="1928331"/>
    <lineage>
        <taxon>Bacteria</taxon>
        <taxon>Pseudomonadati</taxon>
        <taxon>Pseudomonadota</taxon>
        <taxon>Gammaproteobacteria</taxon>
        <taxon>Pseudomonadales</taxon>
        <taxon>Marinobacteraceae</taxon>
        <taxon>Marinobacter</taxon>
    </lineage>
</organism>
<dbReference type="SUPFAM" id="SSF88713">
    <property type="entry name" value="Glycoside hydrolase/deacetylase"/>
    <property type="match status" value="1"/>
</dbReference>
<dbReference type="Pfam" id="PF01522">
    <property type="entry name" value="Polysacc_deac_1"/>
    <property type="match status" value="2"/>
</dbReference>